<dbReference type="Pfam" id="PF23359">
    <property type="entry name" value="Lsr2_DNA-bd"/>
    <property type="match status" value="1"/>
</dbReference>
<protein>
    <submittedName>
        <fullName evidence="4">Lsr2 protein</fullName>
    </submittedName>
</protein>
<keyword evidence="1" id="KW-0238">DNA-binding</keyword>
<sequence>MSVRKGWLMAKKVTVTLIDDYDGKSKADETVQFSIDGVAYEIDLSTLNAGKLRGSLEPWADKARKVGRVKSGAVSKPKSAADREQTVAIREWAKKHGYNVSARGRISSEIVAAYHKANK</sequence>
<dbReference type="AlphaFoldDB" id="A0A370GLH3"/>
<dbReference type="GO" id="GO:0003677">
    <property type="term" value="F:DNA binding"/>
    <property type="evidence" value="ECO:0007669"/>
    <property type="project" value="UniProtKB-KW"/>
</dbReference>
<proteinExistence type="predicted"/>
<dbReference type="Gene3D" id="4.10.320.10">
    <property type="entry name" value="E3-binding domain"/>
    <property type="match status" value="1"/>
</dbReference>
<dbReference type="InterPro" id="IPR055370">
    <property type="entry name" value="Lsr2_DNA-bd"/>
</dbReference>
<dbReference type="InterPro" id="IPR036625">
    <property type="entry name" value="E3-bd_dom_sf"/>
</dbReference>
<evidence type="ECO:0000256" key="1">
    <source>
        <dbReference type="ARBA" id="ARBA00023125"/>
    </source>
</evidence>
<gene>
    <name evidence="4" type="ORF">DFR68_1246</name>
</gene>
<evidence type="ECO:0000313" key="4">
    <source>
        <dbReference type="EMBL" id="RDI42743.1"/>
    </source>
</evidence>
<evidence type="ECO:0000313" key="5">
    <source>
        <dbReference type="Proteomes" id="UP000255355"/>
    </source>
</evidence>
<dbReference type="InterPro" id="IPR024412">
    <property type="entry name" value="Lsr2_dim_dom"/>
</dbReference>
<dbReference type="GO" id="GO:0016746">
    <property type="term" value="F:acyltransferase activity"/>
    <property type="evidence" value="ECO:0007669"/>
    <property type="project" value="InterPro"/>
</dbReference>
<reference evidence="4 5" key="1">
    <citation type="submission" date="2018-07" db="EMBL/GenBank/DDBJ databases">
        <title>Genomic Encyclopedia of Type Strains, Phase IV (KMG-IV): sequencing the most valuable type-strain genomes for metagenomic binning, comparative biology and taxonomic classification.</title>
        <authorList>
            <person name="Goeker M."/>
        </authorList>
    </citation>
    <scope>NUCLEOTIDE SEQUENCE [LARGE SCALE GENOMIC DNA]</scope>
    <source>
        <strain evidence="4 5">DSM 44952</strain>
    </source>
</reference>
<dbReference type="Pfam" id="PF11774">
    <property type="entry name" value="Lsr2"/>
    <property type="match status" value="1"/>
</dbReference>
<dbReference type="InterPro" id="IPR042261">
    <property type="entry name" value="Lsr2-like_dimerization"/>
</dbReference>
<dbReference type="Gene3D" id="3.30.60.230">
    <property type="entry name" value="Lsr2, dimerization domain"/>
    <property type="match status" value="1"/>
</dbReference>
<dbReference type="STRING" id="1210089.GCA_001613165_06375"/>
<feature type="domain" description="Lsr2 DNA-binding" evidence="3">
    <location>
        <begin position="81"/>
        <end position="117"/>
    </location>
</feature>
<keyword evidence="5" id="KW-1185">Reference proteome</keyword>
<accession>A0A370GLH3</accession>
<name>A0A370GLH3_9NOCA</name>
<dbReference type="EMBL" id="QQAZ01000024">
    <property type="protein sequence ID" value="RDI42743.1"/>
    <property type="molecule type" value="Genomic_DNA"/>
</dbReference>
<comment type="caution">
    <text evidence="4">The sequence shown here is derived from an EMBL/GenBank/DDBJ whole genome shotgun (WGS) entry which is preliminary data.</text>
</comment>
<evidence type="ECO:0000259" key="3">
    <source>
        <dbReference type="Pfam" id="PF23359"/>
    </source>
</evidence>
<feature type="domain" description="Lsr2 dimerization" evidence="2">
    <location>
        <begin position="9"/>
        <end position="67"/>
    </location>
</feature>
<organism evidence="4 5">
    <name type="scientific">Nocardia mexicana</name>
    <dbReference type="NCBI Taxonomy" id="279262"/>
    <lineage>
        <taxon>Bacteria</taxon>
        <taxon>Bacillati</taxon>
        <taxon>Actinomycetota</taxon>
        <taxon>Actinomycetes</taxon>
        <taxon>Mycobacteriales</taxon>
        <taxon>Nocardiaceae</taxon>
        <taxon>Nocardia</taxon>
    </lineage>
</organism>
<dbReference type="Proteomes" id="UP000255355">
    <property type="component" value="Unassembled WGS sequence"/>
</dbReference>
<evidence type="ECO:0000259" key="2">
    <source>
        <dbReference type="Pfam" id="PF11774"/>
    </source>
</evidence>